<gene>
    <name evidence="2" type="ORF">ABID21_000056</name>
</gene>
<dbReference type="Proteomes" id="UP001549031">
    <property type="component" value="Unassembled WGS sequence"/>
</dbReference>
<name>A0ABV2H0A4_9HYPH</name>
<reference evidence="2 3" key="1">
    <citation type="submission" date="2024-06" db="EMBL/GenBank/DDBJ databases">
        <title>Genomic Encyclopedia of Type Strains, Phase IV (KMG-IV): sequencing the most valuable type-strain genomes for metagenomic binning, comparative biology and taxonomic classification.</title>
        <authorList>
            <person name="Goeker M."/>
        </authorList>
    </citation>
    <scope>NUCLEOTIDE SEQUENCE [LARGE SCALE GENOMIC DNA]</scope>
    <source>
        <strain evidence="2 3">DSM 105042</strain>
    </source>
</reference>
<dbReference type="InterPro" id="IPR035965">
    <property type="entry name" value="PAS-like_dom_sf"/>
</dbReference>
<sequence length="42" mass="4817">MAIIDFEPDGAIVKGNKTFCYLMGYPAKKIIGKKHRMFLVRD</sequence>
<feature type="domain" description="PAS" evidence="1">
    <location>
        <begin position="1"/>
        <end position="42"/>
    </location>
</feature>
<dbReference type="EMBL" id="JBEPLJ010000001">
    <property type="protein sequence ID" value="MET3583964.1"/>
    <property type="molecule type" value="Genomic_DNA"/>
</dbReference>
<evidence type="ECO:0000313" key="2">
    <source>
        <dbReference type="EMBL" id="MET3583964.1"/>
    </source>
</evidence>
<keyword evidence="3" id="KW-1185">Reference proteome</keyword>
<protein>
    <submittedName>
        <fullName evidence="2">PAS domain S-box-containing protein</fullName>
    </submittedName>
</protein>
<dbReference type="SUPFAM" id="SSF55785">
    <property type="entry name" value="PYP-like sensor domain (PAS domain)"/>
    <property type="match status" value="1"/>
</dbReference>
<dbReference type="InterPro" id="IPR000014">
    <property type="entry name" value="PAS"/>
</dbReference>
<comment type="caution">
    <text evidence="2">The sequence shown here is derived from an EMBL/GenBank/DDBJ whole genome shotgun (WGS) entry which is preliminary data.</text>
</comment>
<evidence type="ECO:0000259" key="1">
    <source>
        <dbReference type="PROSITE" id="PS50112"/>
    </source>
</evidence>
<dbReference type="NCBIfam" id="TIGR00229">
    <property type="entry name" value="sensory_box"/>
    <property type="match status" value="1"/>
</dbReference>
<organism evidence="2 3">
    <name type="scientific">Pseudorhizobium tarimense</name>
    <dbReference type="NCBI Taxonomy" id="1079109"/>
    <lineage>
        <taxon>Bacteria</taxon>
        <taxon>Pseudomonadati</taxon>
        <taxon>Pseudomonadota</taxon>
        <taxon>Alphaproteobacteria</taxon>
        <taxon>Hyphomicrobiales</taxon>
        <taxon>Rhizobiaceae</taxon>
        <taxon>Rhizobium/Agrobacterium group</taxon>
        <taxon>Pseudorhizobium</taxon>
    </lineage>
</organism>
<accession>A0ABV2H0A4</accession>
<evidence type="ECO:0000313" key="3">
    <source>
        <dbReference type="Proteomes" id="UP001549031"/>
    </source>
</evidence>
<proteinExistence type="predicted"/>
<dbReference type="Gene3D" id="3.30.450.20">
    <property type="entry name" value="PAS domain"/>
    <property type="match status" value="1"/>
</dbReference>
<dbReference type="PROSITE" id="PS50112">
    <property type="entry name" value="PAS"/>
    <property type="match status" value="1"/>
</dbReference>